<keyword evidence="1" id="KW-0472">Membrane</keyword>
<feature type="transmembrane region" description="Helical" evidence="1">
    <location>
        <begin position="379"/>
        <end position="408"/>
    </location>
</feature>
<accession>A0A1X7T5I4</accession>
<evidence type="ECO:0000313" key="2">
    <source>
        <dbReference type="EnsemblMetazoa" id="Aqu2.1.09507_001"/>
    </source>
</evidence>
<dbReference type="InParanoid" id="A0A1X7T5I4"/>
<proteinExistence type="predicted"/>
<keyword evidence="1" id="KW-1133">Transmembrane helix</keyword>
<reference evidence="2" key="1">
    <citation type="submission" date="2017-05" db="UniProtKB">
        <authorList>
            <consortium name="EnsemblMetazoa"/>
        </authorList>
    </citation>
    <scope>IDENTIFICATION</scope>
</reference>
<dbReference type="AlphaFoldDB" id="A0A1X7T5I4"/>
<sequence length="410" mass="43955">MFTPLSFNGSTGEVTLPSEYIGQFTAVGEIVQGFSPTRTFQTNFTLLNFTREFDLAQILCGIRNPNENFVYTIGLPVAPSLLPSGSVQTREEGSVANVNLQGGSLNAFPPTITSSQLSLNGNSVFNTGVTVNDYNVSFTNVQRNQSGIYTLTAPITCTDYPVIFYSLMLRVQYSSNNISLMIPVENTQLHDSKSIVSFSNGSIEYDEDYMVSIAAVNDVGVSEASPERRIITSSLQSISASLHGYQLRIICHFANGSLSTGCFVIVALANETELMSDSIIRPQLDSLTSNTTITLTMDHLHLSLVVIGGDYNNAMDTGLVRITATPLLISGPADPNDTVITNTPTSITAPTTSVTASISTAIINTPTTTPQTSGLSSGAIAGITISIFILLTVVIILIIIIILQCLYFRK</sequence>
<keyword evidence="1" id="KW-0812">Transmembrane</keyword>
<dbReference type="EnsemblMetazoa" id="Aqu2.1.09507_001">
    <property type="protein sequence ID" value="Aqu2.1.09507_001"/>
    <property type="gene ID" value="Aqu2.1.09507"/>
</dbReference>
<evidence type="ECO:0000256" key="1">
    <source>
        <dbReference type="SAM" id="Phobius"/>
    </source>
</evidence>
<organism evidence="2">
    <name type="scientific">Amphimedon queenslandica</name>
    <name type="common">Sponge</name>
    <dbReference type="NCBI Taxonomy" id="400682"/>
    <lineage>
        <taxon>Eukaryota</taxon>
        <taxon>Metazoa</taxon>
        <taxon>Porifera</taxon>
        <taxon>Demospongiae</taxon>
        <taxon>Heteroscleromorpha</taxon>
        <taxon>Haplosclerida</taxon>
        <taxon>Niphatidae</taxon>
        <taxon>Amphimedon</taxon>
    </lineage>
</organism>
<protein>
    <submittedName>
        <fullName evidence="2">Uncharacterized protein</fullName>
    </submittedName>
</protein>
<name>A0A1X7T5I4_AMPQE</name>